<dbReference type="AlphaFoldDB" id="B6UG83"/>
<proteinExistence type="evidence at transcript level"/>
<organism evidence="1">
    <name type="scientific">Zea mays</name>
    <name type="common">Maize</name>
    <dbReference type="NCBI Taxonomy" id="4577"/>
    <lineage>
        <taxon>Eukaryota</taxon>
        <taxon>Viridiplantae</taxon>
        <taxon>Streptophyta</taxon>
        <taxon>Embryophyta</taxon>
        <taxon>Tracheophyta</taxon>
        <taxon>Spermatophyta</taxon>
        <taxon>Magnoliopsida</taxon>
        <taxon>Liliopsida</taxon>
        <taxon>Poales</taxon>
        <taxon>Poaceae</taxon>
        <taxon>PACMAD clade</taxon>
        <taxon>Panicoideae</taxon>
        <taxon>Andropogonodae</taxon>
        <taxon>Andropogoneae</taxon>
        <taxon>Tripsacinae</taxon>
        <taxon>Zea</taxon>
    </lineage>
</organism>
<sequence>MCRFSGHNEMSSHQWQKVSSREQLAGATLRAHHLVKMRFGWFKVNVTFSCSCFNHAEGVVVLGILNNSTVRKQEMSWSPRRQCSIEIFFCFALINFCPLVDFSCVFEVALCVICPRICSMCVCFITHSLHVCCYDCGHPVRFQEHC</sequence>
<dbReference type="EMBL" id="EU976248">
    <property type="protein sequence ID" value="ACG48366.1"/>
    <property type="molecule type" value="mRNA"/>
</dbReference>
<evidence type="ECO:0000313" key="1">
    <source>
        <dbReference type="EMBL" id="ACG48366.1"/>
    </source>
</evidence>
<protein>
    <submittedName>
        <fullName evidence="1">Uncharacterized protein</fullName>
    </submittedName>
</protein>
<reference evidence="1" key="1">
    <citation type="journal article" date="2009" name="Plant Mol. Biol.">
        <title>Insights into corn genes derived from large-scale cDNA sequencing.</title>
        <authorList>
            <person name="Alexandrov N.N."/>
            <person name="Brover V.V."/>
            <person name="Freidin S."/>
            <person name="Troukhan M.E."/>
            <person name="Tatarinova T.V."/>
            <person name="Zhang H."/>
            <person name="Swaller T.J."/>
            <person name="Lu Y.P."/>
            <person name="Bouck J."/>
            <person name="Flavell R.B."/>
            <person name="Feldmann K.A."/>
        </authorList>
    </citation>
    <scope>NUCLEOTIDE SEQUENCE</scope>
</reference>
<name>B6UG83_MAIZE</name>
<accession>B6UG83</accession>